<dbReference type="VEuPathDB" id="VectorBase:GPPI038648"/>
<sequence length="443" mass="48563">MRERLFSSKEVRETGEEGKNSHHTSYDADGIKQHNRCGSYYPITTDQAFVQNQTPNNGTLAVAEDESKVKKVITCLQSRPHFANINVGTSTVSIHLANLEQLDQYIFNGKPQIDSKTNRNPPRNGLPQKLGRAKVLKEEPDDFTGQLVAPNAVDACIPLDESAPLFGEMLVGLMGSYGSLLPDDINSLDSSVVNEQQANKSNNNNSALYQQAAVAAPSESIINPANSPEGSSSLPSLCSPNSLSQEDDFPYYTMNVDDMDDLTMRAPYIPMNEQDDLPLLTSDEFMCLANRGVNSASVNGNDGGGNGDDGSSGVVAGSGDGGSSSSNDGGTNMNCSVGSSGNNIDGRTFNGVREQQQLQQQCLQQLQEQLQQTQHEQQLQQQQLISNLNINSKKEKFNTTLTTAPILYDTIEDTFENIYEKNCKYKRVERQHYTEQKNENKQK</sequence>
<feature type="coiled-coil region" evidence="1">
    <location>
        <begin position="353"/>
        <end position="383"/>
    </location>
</feature>
<feature type="compositionally biased region" description="Low complexity" evidence="2">
    <location>
        <begin position="227"/>
        <end position="242"/>
    </location>
</feature>
<evidence type="ECO:0000313" key="3">
    <source>
        <dbReference type="EnsemblMetazoa" id="GPPI038648-PA"/>
    </source>
</evidence>
<keyword evidence="4" id="KW-1185">Reference proteome</keyword>
<dbReference type="EMBL" id="JXJN01019361">
    <property type="status" value="NOT_ANNOTATED_CDS"/>
    <property type="molecule type" value="Genomic_DNA"/>
</dbReference>
<feature type="region of interest" description="Disordered" evidence="2">
    <location>
        <begin position="1"/>
        <end position="30"/>
    </location>
</feature>
<evidence type="ECO:0000313" key="4">
    <source>
        <dbReference type="Proteomes" id="UP000092460"/>
    </source>
</evidence>
<protein>
    <submittedName>
        <fullName evidence="3">Uncharacterized protein</fullName>
    </submittedName>
</protein>
<evidence type="ECO:0000256" key="1">
    <source>
        <dbReference type="SAM" id="Coils"/>
    </source>
</evidence>
<evidence type="ECO:0000256" key="2">
    <source>
        <dbReference type="SAM" id="MobiDB-lite"/>
    </source>
</evidence>
<keyword evidence="1" id="KW-0175">Coiled coil</keyword>
<dbReference type="AlphaFoldDB" id="A0A1B0BRW3"/>
<feature type="compositionally biased region" description="Polar residues" evidence="2">
    <location>
        <begin position="331"/>
        <end position="345"/>
    </location>
</feature>
<dbReference type="EnsemblMetazoa" id="GPPI038648-RA">
    <property type="protein sequence ID" value="GPPI038648-PA"/>
    <property type="gene ID" value="GPPI038648"/>
</dbReference>
<feature type="region of interest" description="Disordered" evidence="2">
    <location>
        <begin position="221"/>
        <end position="242"/>
    </location>
</feature>
<dbReference type="Proteomes" id="UP000092460">
    <property type="component" value="Unassembled WGS sequence"/>
</dbReference>
<feature type="compositionally biased region" description="Gly residues" evidence="2">
    <location>
        <begin position="301"/>
        <end position="322"/>
    </location>
</feature>
<reference evidence="3" key="2">
    <citation type="submission" date="2020-05" db="UniProtKB">
        <authorList>
            <consortium name="EnsemblMetazoa"/>
        </authorList>
    </citation>
    <scope>IDENTIFICATION</scope>
    <source>
        <strain evidence="3">IAEA</strain>
    </source>
</reference>
<feature type="region of interest" description="Disordered" evidence="2">
    <location>
        <begin position="297"/>
        <end position="348"/>
    </location>
</feature>
<reference evidence="4" key="1">
    <citation type="submission" date="2015-01" db="EMBL/GenBank/DDBJ databases">
        <authorList>
            <person name="Aksoy S."/>
            <person name="Warren W."/>
            <person name="Wilson R.K."/>
        </authorList>
    </citation>
    <scope>NUCLEOTIDE SEQUENCE [LARGE SCALE GENOMIC DNA]</scope>
    <source>
        <strain evidence="4">IAEA</strain>
    </source>
</reference>
<accession>A0A1B0BRW3</accession>
<dbReference type="STRING" id="67801.A0A1B0BRW3"/>
<name>A0A1B0BRW3_9MUSC</name>
<proteinExistence type="predicted"/>
<organism evidence="3 4">
    <name type="scientific">Glossina palpalis gambiensis</name>
    <dbReference type="NCBI Taxonomy" id="67801"/>
    <lineage>
        <taxon>Eukaryota</taxon>
        <taxon>Metazoa</taxon>
        <taxon>Ecdysozoa</taxon>
        <taxon>Arthropoda</taxon>
        <taxon>Hexapoda</taxon>
        <taxon>Insecta</taxon>
        <taxon>Pterygota</taxon>
        <taxon>Neoptera</taxon>
        <taxon>Endopterygota</taxon>
        <taxon>Diptera</taxon>
        <taxon>Brachycera</taxon>
        <taxon>Muscomorpha</taxon>
        <taxon>Hippoboscoidea</taxon>
        <taxon>Glossinidae</taxon>
        <taxon>Glossina</taxon>
    </lineage>
</organism>